<dbReference type="EMBL" id="UZAI01020847">
    <property type="protein sequence ID" value="VDP53452.1"/>
    <property type="molecule type" value="Genomic_DNA"/>
</dbReference>
<feature type="domain" description="Origin recognition complex subunit 3 N-terminal" evidence="2">
    <location>
        <begin position="169"/>
        <end position="274"/>
    </location>
</feature>
<evidence type="ECO:0000259" key="2">
    <source>
        <dbReference type="Pfam" id="PF07034"/>
    </source>
</evidence>
<proteinExistence type="predicted"/>
<dbReference type="InterPro" id="IPR045667">
    <property type="entry name" value="ORC3_N"/>
</dbReference>
<evidence type="ECO:0000313" key="3">
    <source>
        <dbReference type="EMBL" id="VDP53452.1"/>
    </source>
</evidence>
<dbReference type="STRING" id="48269.A0A183N9J6"/>
<feature type="region of interest" description="Disordered" evidence="1">
    <location>
        <begin position="88"/>
        <end position="138"/>
    </location>
</feature>
<dbReference type="AlphaFoldDB" id="A0A183N9J6"/>
<evidence type="ECO:0000313" key="4">
    <source>
        <dbReference type="Proteomes" id="UP000277204"/>
    </source>
</evidence>
<feature type="compositionally biased region" description="Low complexity" evidence="1">
    <location>
        <begin position="103"/>
        <end position="116"/>
    </location>
</feature>
<dbReference type="Pfam" id="PF07034">
    <property type="entry name" value="ORC3_N"/>
    <property type="match status" value="1"/>
</dbReference>
<organism evidence="3 4">
    <name type="scientific">Schistosoma margrebowiei</name>
    <dbReference type="NCBI Taxonomy" id="48269"/>
    <lineage>
        <taxon>Eukaryota</taxon>
        <taxon>Metazoa</taxon>
        <taxon>Spiralia</taxon>
        <taxon>Lophotrochozoa</taxon>
        <taxon>Platyhelminthes</taxon>
        <taxon>Trematoda</taxon>
        <taxon>Digenea</taxon>
        <taxon>Strigeidida</taxon>
        <taxon>Schistosomatoidea</taxon>
        <taxon>Schistosomatidae</taxon>
        <taxon>Schistosoma</taxon>
    </lineage>
</organism>
<name>A0A183N9J6_9TREM</name>
<evidence type="ECO:0000256" key="1">
    <source>
        <dbReference type="SAM" id="MobiDB-lite"/>
    </source>
</evidence>
<sequence length="280" mass="31034">MLMIVIASSSQIVSLTPDFLLPVDASWKSFRWLPDAADASNSFLCSDHQSSRSLRKLCPIPLRNGLRLWSNSQLPRVDTKKYCGTSVPECNPEFKTPAPPTTPRSRSQRSTSQPRSQKSHQHCPMSAASPRLSTPTRKNQRFSLHSNEVSNTLKSELADSISASPGPGMLSELKQNSSLLRPLVIILTEIESIPVQVLCDFIELTSLYVAGQIRGRSYSLPITFVFGLSTIPEIGFEPRFSASILSRLTIRRFSVPSPSAFLNVVLKEVSLLSLFSLFLR</sequence>
<dbReference type="Proteomes" id="UP000277204">
    <property type="component" value="Unassembled WGS sequence"/>
</dbReference>
<protein>
    <recommendedName>
        <fullName evidence="2">Origin recognition complex subunit 3 N-terminal domain-containing protein</fullName>
    </recommendedName>
</protein>
<reference evidence="3 4" key="1">
    <citation type="submission" date="2018-11" db="EMBL/GenBank/DDBJ databases">
        <authorList>
            <consortium name="Pathogen Informatics"/>
        </authorList>
    </citation>
    <scope>NUCLEOTIDE SEQUENCE [LARGE SCALE GENOMIC DNA]</scope>
    <source>
        <strain evidence="3 4">Zambia</strain>
    </source>
</reference>
<accession>A0A183N9J6</accession>
<keyword evidence="4" id="KW-1185">Reference proteome</keyword>
<gene>
    <name evidence="3" type="ORF">SMRZ_LOCUS24971</name>
</gene>